<feature type="compositionally biased region" description="Basic and acidic residues" evidence="1">
    <location>
        <begin position="34"/>
        <end position="48"/>
    </location>
</feature>
<feature type="region of interest" description="Disordered" evidence="1">
    <location>
        <begin position="14"/>
        <end position="56"/>
    </location>
</feature>
<evidence type="ECO:0000256" key="1">
    <source>
        <dbReference type="SAM" id="MobiDB-lite"/>
    </source>
</evidence>
<dbReference type="Proteomes" id="UP000436088">
    <property type="component" value="Unassembled WGS sequence"/>
</dbReference>
<dbReference type="AlphaFoldDB" id="A0A6A2X0B8"/>
<keyword evidence="3" id="KW-1185">Reference proteome</keyword>
<gene>
    <name evidence="2" type="ORF">F3Y22_tig00112383pilonHSYRG00208</name>
</gene>
<dbReference type="EMBL" id="VEPZ02001568">
    <property type="protein sequence ID" value="KAE8667651.1"/>
    <property type="molecule type" value="Genomic_DNA"/>
</dbReference>
<sequence>MRYELYGPAVKAVENAVSDGTGGEEREDEDEEDVKQSEDAEKEKEKERGRRKRTERARKWREWALIMRLDSERMGQRSIWTAGGGGVSVVLAEVGDDKDRIS</sequence>
<comment type="caution">
    <text evidence="2">The sequence shown here is derived from an EMBL/GenBank/DDBJ whole genome shotgun (WGS) entry which is preliminary data.</text>
</comment>
<evidence type="ECO:0000313" key="3">
    <source>
        <dbReference type="Proteomes" id="UP000436088"/>
    </source>
</evidence>
<protein>
    <submittedName>
        <fullName evidence="2">Uncharacterized protein</fullName>
    </submittedName>
</protein>
<organism evidence="2 3">
    <name type="scientific">Hibiscus syriacus</name>
    <name type="common">Rose of Sharon</name>
    <dbReference type="NCBI Taxonomy" id="106335"/>
    <lineage>
        <taxon>Eukaryota</taxon>
        <taxon>Viridiplantae</taxon>
        <taxon>Streptophyta</taxon>
        <taxon>Embryophyta</taxon>
        <taxon>Tracheophyta</taxon>
        <taxon>Spermatophyta</taxon>
        <taxon>Magnoliopsida</taxon>
        <taxon>eudicotyledons</taxon>
        <taxon>Gunneridae</taxon>
        <taxon>Pentapetalae</taxon>
        <taxon>rosids</taxon>
        <taxon>malvids</taxon>
        <taxon>Malvales</taxon>
        <taxon>Malvaceae</taxon>
        <taxon>Malvoideae</taxon>
        <taxon>Hibiscus</taxon>
    </lineage>
</organism>
<reference evidence="2" key="1">
    <citation type="submission" date="2019-09" db="EMBL/GenBank/DDBJ databases">
        <title>Draft genome information of white flower Hibiscus syriacus.</title>
        <authorList>
            <person name="Kim Y.-M."/>
        </authorList>
    </citation>
    <scope>NUCLEOTIDE SEQUENCE [LARGE SCALE GENOMIC DNA]</scope>
    <source>
        <strain evidence="2">YM2019G1</strain>
    </source>
</reference>
<proteinExistence type="predicted"/>
<evidence type="ECO:0000313" key="2">
    <source>
        <dbReference type="EMBL" id="KAE8667651.1"/>
    </source>
</evidence>
<name>A0A6A2X0B8_HIBSY</name>
<accession>A0A6A2X0B8</accession>